<keyword evidence="2" id="KW-1185">Reference proteome</keyword>
<evidence type="ECO:0000313" key="1">
    <source>
        <dbReference type="EMBL" id="QLH04411.1"/>
    </source>
</evidence>
<dbReference type="AlphaFoldDB" id="A0A7D5M2H6"/>
<dbReference type="KEGG" id="nox:C5F49_03085"/>
<dbReference type="GeneID" id="56060905"/>
<name>A0A7D5M2H6_9ARCH</name>
<sequence>MMIGISKTRTQEQISKKMINEERTIIDLELAIKKEQFRNYIKGTPDFDEGYAKVVDTKPYELDMSAVCWCTEQS</sequence>
<reference evidence="1 2" key="1">
    <citation type="submission" date="2018-02" db="EMBL/GenBank/DDBJ databases">
        <title>Complete genome of Nitrosopumilus oxyclinae HCE1.</title>
        <authorList>
            <person name="Qin W."/>
            <person name="Zheng Y."/>
            <person name="Stahl D.A."/>
        </authorList>
    </citation>
    <scope>NUCLEOTIDE SEQUENCE [LARGE SCALE GENOMIC DNA]</scope>
    <source>
        <strain evidence="1 2">HCE1</strain>
    </source>
</reference>
<accession>A0A7D5M2H6</accession>
<dbReference type="RefSeq" id="WP_179363298.1">
    <property type="nucleotide sequence ID" value="NZ_CP026994.1"/>
</dbReference>
<protein>
    <submittedName>
        <fullName evidence="1">Uncharacterized protein</fullName>
    </submittedName>
</protein>
<dbReference type="EMBL" id="CP026994">
    <property type="protein sequence ID" value="QLH04411.1"/>
    <property type="molecule type" value="Genomic_DNA"/>
</dbReference>
<dbReference type="Proteomes" id="UP000509441">
    <property type="component" value="Chromosome"/>
</dbReference>
<organism evidence="1 2">
    <name type="scientific">Nitrosopumilus oxyclinae</name>
    <dbReference type="NCBI Taxonomy" id="1959104"/>
    <lineage>
        <taxon>Archaea</taxon>
        <taxon>Nitrososphaerota</taxon>
        <taxon>Nitrososphaeria</taxon>
        <taxon>Nitrosopumilales</taxon>
        <taxon>Nitrosopumilaceae</taxon>
        <taxon>Nitrosopumilus</taxon>
    </lineage>
</organism>
<dbReference type="OrthoDB" id="385695at2157"/>
<proteinExistence type="predicted"/>
<gene>
    <name evidence="1" type="ORF">C5F49_03085</name>
</gene>
<evidence type="ECO:0000313" key="2">
    <source>
        <dbReference type="Proteomes" id="UP000509441"/>
    </source>
</evidence>